<dbReference type="InterPro" id="IPR000524">
    <property type="entry name" value="Tscrpt_reg_HTH_GntR"/>
</dbReference>
<dbReference type="SUPFAM" id="SSF46785">
    <property type="entry name" value="Winged helix' DNA-binding domain"/>
    <property type="match status" value="1"/>
</dbReference>
<organism evidence="5 6">
    <name type="scientific">Limosilactobacillus ingluviei DSM 15946</name>
    <dbReference type="NCBI Taxonomy" id="1423760"/>
    <lineage>
        <taxon>Bacteria</taxon>
        <taxon>Bacillati</taxon>
        <taxon>Bacillota</taxon>
        <taxon>Bacilli</taxon>
        <taxon>Lactobacillales</taxon>
        <taxon>Lactobacillaceae</taxon>
        <taxon>Limosilactobacillus</taxon>
    </lineage>
</organism>
<proteinExistence type="predicted"/>
<dbReference type="InterPro" id="IPR008920">
    <property type="entry name" value="TF_FadR/GntR_C"/>
</dbReference>
<dbReference type="PROSITE" id="PS50949">
    <property type="entry name" value="HTH_GNTR"/>
    <property type="match status" value="1"/>
</dbReference>
<evidence type="ECO:0000256" key="3">
    <source>
        <dbReference type="ARBA" id="ARBA00023163"/>
    </source>
</evidence>
<sequence length="239" mass="27423">MIVFSLNLTCDNKNNNFGEREGRLNVKKDQTYTETIMHSIRRDIILGTYRPGDKLVISELKKYYQVSLSVIREALTRLTEQEIVTATPNVGFRVAQISPQGIQELKQARLINEGTAIKLAIERGSIEWEAKLVAAYYKLVHTEIYLPKTQQLNLEWFMAHKHFHMTIVEGAGNRFLSKICLRLWNQSELSRSQALVGHKVAPGIEEHRQLTKAITDRDVDRALEIHAAHLTNGINHRQK</sequence>
<dbReference type="Pfam" id="PF07729">
    <property type="entry name" value="FCD"/>
    <property type="match status" value="1"/>
</dbReference>
<dbReference type="PANTHER" id="PTHR43537:SF20">
    <property type="entry name" value="HTH-TYPE TRANSCRIPTIONAL REPRESSOR GLAR"/>
    <property type="match status" value="1"/>
</dbReference>
<evidence type="ECO:0000313" key="6">
    <source>
        <dbReference type="Proteomes" id="UP000050816"/>
    </source>
</evidence>
<protein>
    <recommendedName>
        <fullName evidence="4">HTH gntR-type domain-containing protein</fullName>
    </recommendedName>
</protein>
<dbReference type="GO" id="GO:0003700">
    <property type="term" value="F:DNA-binding transcription factor activity"/>
    <property type="evidence" value="ECO:0007669"/>
    <property type="project" value="InterPro"/>
</dbReference>
<dbReference type="EMBL" id="AZFK01000028">
    <property type="protein sequence ID" value="KRL90660.1"/>
    <property type="molecule type" value="Genomic_DNA"/>
</dbReference>
<evidence type="ECO:0000256" key="2">
    <source>
        <dbReference type="ARBA" id="ARBA00023125"/>
    </source>
</evidence>
<dbReference type="InterPro" id="IPR011711">
    <property type="entry name" value="GntR_C"/>
</dbReference>
<dbReference type="PATRIC" id="fig|1423760.3.peg.1334"/>
<keyword evidence="3" id="KW-0804">Transcription</keyword>
<dbReference type="AlphaFoldDB" id="A0A0R1UCW9"/>
<accession>A0A0R1UCW9</accession>
<name>A0A0R1UCW9_9LACO</name>
<keyword evidence="2" id="KW-0238">DNA-binding</keyword>
<dbReference type="Gene3D" id="1.20.120.530">
    <property type="entry name" value="GntR ligand-binding domain-like"/>
    <property type="match status" value="1"/>
</dbReference>
<dbReference type="GO" id="GO:0003677">
    <property type="term" value="F:DNA binding"/>
    <property type="evidence" value="ECO:0007669"/>
    <property type="project" value="UniProtKB-KW"/>
</dbReference>
<keyword evidence="1" id="KW-0805">Transcription regulation</keyword>
<reference evidence="5 6" key="1">
    <citation type="journal article" date="2015" name="Genome Announc.">
        <title>Expanding the biotechnology potential of lactobacilli through comparative genomics of 213 strains and associated genera.</title>
        <authorList>
            <person name="Sun Z."/>
            <person name="Harris H.M."/>
            <person name="McCann A."/>
            <person name="Guo C."/>
            <person name="Argimon S."/>
            <person name="Zhang W."/>
            <person name="Yang X."/>
            <person name="Jeffery I.B."/>
            <person name="Cooney J.C."/>
            <person name="Kagawa T.F."/>
            <person name="Liu W."/>
            <person name="Song Y."/>
            <person name="Salvetti E."/>
            <person name="Wrobel A."/>
            <person name="Rasinkangas P."/>
            <person name="Parkhill J."/>
            <person name="Rea M.C."/>
            <person name="O'Sullivan O."/>
            <person name="Ritari J."/>
            <person name="Douillard F.P."/>
            <person name="Paul Ross R."/>
            <person name="Yang R."/>
            <person name="Briner A.E."/>
            <person name="Felis G.E."/>
            <person name="de Vos W.M."/>
            <person name="Barrangou R."/>
            <person name="Klaenhammer T.R."/>
            <person name="Caufield P.W."/>
            <person name="Cui Y."/>
            <person name="Zhang H."/>
            <person name="O'Toole P.W."/>
        </authorList>
    </citation>
    <scope>NUCLEOTIDE SEQUENCE [LARGE SCALE GENOMIC DNA]</scope>
    <source>
        <strain evidence="5 6">DSM 15946</strain>
    </source>
</reference>
<dbReference type="Proteomes" id="UP000050816">
    <property type="component" value="Unassembled WGS sequence"/>
</dbReference>
<gene>
    <name evidence="5" type="ORF">FC43_GL001264</name>
</gene>
<dbReference type="PANTHER" id="PTHR43537">
    <property type="entry name" value="TRANSCRIPTIONAL REGULATOR, GNTR FAMILY"/>
    <property type="match status" value="1"/>
</dbReference>
<dbReference type="Gene3D" id="1.10.10.10">
    <property type="entry name" value="Winged helix-like DNA-binding domain superfamily/Winged helix DNA-binding domain"/>
    <property type="match status" value="1"/>
</dbReference>
<dbReference type="InterPro" id="IPR036390">
    <property type="entry name" value="WH_DNA-bd_sf"/>
</dbReference>
<evidence type="ECO:0000313" key="5">
    <source>
        <dbReference type="EMBL" id="KRL90660.1"/>
    </source>
</evidence>
<dbReference type="SMART" id="SM00895">
    <property type="entry name" value="FCD"/>
    <property type="match status" value="1"/>
</dbReference>
<dbReference type="SMART" id="SM00345">
    <property type="entry name" value="HTH_GNTR"/>
    <property type="match status" value="1"/>
</dbReference>
<evidence type="ECO:0000256" key="1">
    <source>
        <dbReference type="ARBA" id="ARBA00023015"/>
    </source>
</evidence>
<comment type="caution">
    <text evidence="5">The sequence shown here is derived from an EMBL/GenBank/DDBJ whole genome shotgun (WGS) entry which is preliminary data.</text>
</comment>
<dbReference type="Pfam" id="PF00392">
    <property type="entry name" value="GntR"/>
    <property type="match status" value="1"/>
</dbReference>
<dbReference type="SUPFAM" id="SSF48008">
    <property type="entry name" value="GntR ligand-binding domain-like"/>
    <property type="match status" value="1"/>
</dbReference>
<evidence type="ECO:0000259" key="4">
    <source>
        <dbReference type="PROSITE" id="PS50949"/>
    </source>
</evidence>
<dbReference type="InterPro" id="IPR036388">
    <property type="entry name" value="WH-like_DNA-bd_sf"/>
</dbReference>
<feature type="domain" description="HTH gntR-type" evidence="4">
    <location>
        <begin position="30"/>
        <end position="97"/>
    </location>
</feature>